<protein>
    <submittedName>
        <fullName evidence="1">Uncharacterized protein</fullName>
    </submittedName>
</protein>
<organism evidence="1">
    <name type="scientific">bioreactor metagenome</name>
    <dbReference type="NCBI Taxonomy" id="1076179"/>
    <lineage>
        <taxon>unclassified sequences</taxon>
        <taxon>metagenomes</taxon>
        <taxon>ecological metagenomes</taxon>
    </lineage>
</organism>
<gene>
    <name evidence="1" type="ORF">SDC9_72225</name>
</gene>
<dbReference type="EMBL" id="VSSQ01004564">
    <property type="protein sequence ID" value="MPM25725.1"/>
    <property type="molecule type" value="Genomic_DNA"/>
</dbReference>
<sequence length="131" mass="15291">MDDHVVIDEFILFCHHHQPIQGEKFTEFLRLENIDALKRALCVVKLSLHPDGKPCVFRMLFRIPKFHRLILQNVDFCGVQVLCSGERTALVLCVDDVIDDLSRDEFARSQDRDSWRITHDKFTAYFSDAVL</sequence>
<comment type="caution">
    <text evidence="1">The sequence shown here is derived from an EMBL/GenBank/DDBJ whole genome shotgun (WGS) entry which is preliminary data.</text>
</comment>
<name>A0A644YB14_9ZZZZ</name>
<accession>A0A644YB14</accession>
<evidence type="ECO:0000313" key="1">
    <source>
        <dbReference type="EMBL" id="MPM25725.1"/>
    </source>
</evidence>
<dbReference type="AlphaFoldDB" id="A0A644YB14"/>
<reference evidence="1" key="1">
    <citation type="submission" date="2019-08" db="EMBL/GenBank/DDBJ databases">
        <authorList>
            <person name="Kucharzyk K."/>
            <person name="Murdoch R.W."/>
            <person name="Higgins S."/>
            <person name="Loffler F."/>
        </authorList>
    </citation>
    <scope>NUCLEOTIDE SEQUENCE</scope>
</reference>
<proteinExistence type="predicted"/>